<dbReference type="STRING" id="1798002.A2478_03560"/>
<organism evidence="1 2">
    <name type="scientific">Candidatus Falkowbacteria bacterium RIFOXYC2_FULL_36_12</name>
    <dbReference type="NCBI Taxonomy" id="1798002"/>
    <lineage>
        <taxon>Bacteria</taxon>
        <taxon>Candidatus Falkowiibacteriota</taxon>
    </lineage>
</organism>
<evidence type="ECO:0000313" key="2">
    <source>
        <dbReference type="Proteomes" id="UP000179001"/>
    </source>
</evidence>
<evidence type="ECO:0000313" key="1">
    <source>
        <dbReference type="EMBL" id="OGF32370.1"/>
    </source>
</evidence>
<sequence length="225" mass="26844">MSMEHFRRTKESFTNDDDIFDSTTFEQIARELKESDFYILQNVDSVKLSAEQRRLYEQVKQFCLETSAEFKQEFVLLLDRYKDKNKVLSDKIIEFLVKNKIDVPKFELLNGVAALKALKTSKLETHDIAPNDLIVIFNLPTPLAVYWWKGGVEEWGDSSVKIDGQIIEWGLFYRRLMNVIWGMQGYYENEKNLKFERLNEPCQHDPKNYYYVWRITSYQPFDFKN</sequence>
<dbReference type="AlphaFoldDB" id="A0A1F5T091"/>
<protein>
    <submittedName>
        <fullName evidence="1">Uncharacterized protein</fullName>
    </submittedName>
</protein>
<reference evidence="1 2" key="1">
    <citation type="journal article" date="2016" name="Nat. Commun.">
        <title>Thousands of microbial genomes shed light on interconnected biogeochemical processes in an aquifer system.</title>
        <authorList>
            <person name="Anantharaman K."/>
            <person name="Brown C.T."/>
            <person name="Hug L.A."/>
            <person name="Sharon I."/>
            <person name="Castelle C.J."/>
            <person name="Probst A.J."/>
            <person name="Thomas B.C."/>
            <person name="Singh A."/>
            <person name="Wilkins M.J."/>
            <person name="Karaoz U."/>
            <person name="Brodie E.L."/>
            <person name="Williams K.H."/>
            <person name="Hubbard S.S."/>
            <person name="Banfield J.F."/>
        </authorList>
    </citation>
    <scope>NUCLEOTIDE SEQUENCE [LARGE SCALE GENOMIC DNA]</scope>
</reference>
<accession>A0A1F5T091</accession>
<proteinExistence type="predicted"/>
<dbReference type="EMBL" id="MFGJ01000006">
    <property type="protein sequence ID" value="OGF32370.1"/>
    <property type="molecule type" value="Genomic_DNA"/>
</dbReference>
<name>A0A1F5T091_9BACT</name>
<dbReference type="Proteomes" id="UP000179001">
    <property type="component" value="Unassembled WGS sequence"/>
</dbReference>
<comment type="caution">
    <text evidence="1">The sequence shown here is derived from an EMBL/GenBank/DDBJ whole genome shotgun (WGS) entry which is preliminary data.</text>
</comment>
<gene>
    <name evidence="1" type="ORF">A2478_03560</name>
</gene>